<evidence type="ECO:0000313" key="6">
    <source>
        <dbReference type="EMBL" id="MFD2627368.1"/>
    </source>
</evidence>
<comment type="caution">
    <text evidence="6">The sequence shown here is derived from an EMBL/GenBank/DDBJ whole genome shotgun (WGS) entry which is preliminary data.</text>
</comment>
<keyword evidence="4 5" id="KW-0472">Membrane</keyword>
<keyword evidence="2 5" id="KW-0812">Transmembrane</keyword>
<dbReference type="Proteomes" id="UP001597451">
    <property type="component" value="Unassembled WGS sequence"/>
</dbReference>
<gene>
    <name evidence="6" type="ORF">ACFSUN_01020</name>
</gene>
<sequence length="128" mass="14378">MKVKLSMQTYTWICYAIGFVFIVSGIMKLMVSDFRGMFASMGLPFPEATLFLVAIVELGCGILIAGRLYIRLAVPPLLLIMFGALYFSKLPILFNKGILSFAFEARLDIVMLILLLLVWQHVRGKIVV</sequence>
<evidence type="ECO:0000256" key="5">
    <source>
        <dbReference type="SAM" id="Phobius"/>
    </source>
</evidence>
<evidence type="ECO:0000313" key="7">
    <source>
        <dbReference type="Proteomes" id="UP001597451"/>
    </source>
</evidence>
<accession>A0ABW5PVJ9</accession>
<organism evidence="6 7">
    <name type="scientific">Oceanobacillus kapialis</name>
    <dbReference type="NCBI Taxonomy" id="481353"/>
    <lineage>
        <taxon>Bacteria</taxon>
        <taxon>Bacillati</taxon>
        <taxon>Bacillota</taxon>
        <taxon>Bacilli</taxon>
        <taxon>Bacillales</taxon>
        <taxon>Bacillaceae</taxon>
        <taxon>Oceanobacillus</taxon>
    </lineage>
</organism>
<feature type="transmembrane region" description="Helical" evidence="5">
    <location>
        <begin position="100"/>
        <end position="119"/>
    </location>
</feature>
<dbReference type="RefSeq" id="WP_379559999.1">
    <property type="nucleotide sequence ID" value="NZ_CP085256.1"/>
</dbReference>
<dbReference type="EMBL" id="JBHUMX010000002">
    <property type="protein sequence ID" value="MFD2627368.1"/>
    <property type="molecule type" value="Genomic_DNA"/>
</dbReference>
<evidence type="ECO:0000256" key="1">
    <source>
        <dbReference type="ARBA" id="ARBA00004141"/>
    </source>
</evidence>
<evidence type="ECO:0000256" key="4">
    <source>
        <dbReference type="ARBA" id="ARBA00023136"/>
    </source>
</evidence>
<dbReference type="Pfam" id="PF07681">
    <property type="entry name" value="DoxX"/>
    <property type="match status" value="1"/>
</dbReference>
<proteinExistence type="predicted"/>
<dbReference type="InterPro" id="IPR032808">
    <property type="entry name" value="DoxX"/>
</dbReference>
<comment type="subcellular location">
    <subcellularLocation>
        <location evidence="1">Membrane</location>
        <topology evidence="1">Multi-pass membrane protein</topology>
    </subcellularLocation>
</comment>
<evidence type="ECO:0000256" key="3">
    <source>
        <dbReference type="ARBA" id="ARBA00022989"/>
    </source>
</evidence>
<keyword evidence="3 5" id="KW-1133">Transmembrane helix</keyword>
<feature type="transmembrane region" description="Helical" evidence="5">
    <location>
        <begin position="50"/>
        <end position="70"/>
    </location>
</feature>
<feature type="transmembrane region" description="Helical" evidence="5">
    <location>
        <begin position="12"/>
        <end position="30"/>
    </location>
</feature>
<protein>
    <submittedName>
        <fullName evidence="6">DoxX family protein</fullName>
    </submittedName>
</protein>
<evidence type="ECO:0000256" key="2">
    <source>
        <dbReference type="ARBA" id="ARBA00022692"/>
    </source>
</evidence>
<reference evidence="7" key="1">
    <citation type="journal article" date="2019" name="Int. J. Syst. Evol. Microbiol.">
        <title>The Global Catalogue of Microorganisms (GCM) 10K type strain sequencing project: providing services to taxonomists for standard genome sequencing and annotation.</title>
        <authorList>
            <consortium name="The Broad Institute Genomics Platform"/>
            <consortium name="The Broad Institute Genome Sequencing Center for Infectious Disease"/>
            <person name="Wu L."/>
            <person name="Ma J."/>
        </authorList>
    </citation>
    <scope>NUCLEOTIDE SEQUENCE [LARGE SCALE GENOMIC DNA]</scope>
    <source>
        <strain evidence="7">TISTR 1858</strain>
    </source>
</reference>
<keyword evidence="7" id="KW-1185">Reference proteome</keyword>
<name>A0ABW5PVJ9_9BACI</name>